<name>A0A0J1BJ08_RHOIS</name>
<dbReference type="Pfam" id="PF00294">
    <property type="entry name" value="PfkB"/>
    <property type="match status" value="1"/>
</dbReference>
<keyword evidence="3" id="KW-0547">Nucleotide-binding</keyword>
<dbReference type="GO" id="GO:0008865">
    <property type="term" value="F:fructokinase activity"/>
    <property type="evidence" value="ECO:0007669"/>
    <property type="project" value="UniProtKB-EC"/>
</dbReference>
<organism evidence="7 8">
    <name type="scientific">Rhodopirellula islandica</name>
    <dbReference type="NCBI Taxonomy" id="595434"/>
    <lineage>
        <taxon>Bacteria</taxon>
        <taxon>Pseudomonadati</taxon>
        <taxon>Planctomycetota</taxon>
        <taxon>Planctomycetia</taxon>
        <taxon>Pirellulales</taxon>
        <taxon>Pirellulaceae</taxon>
        <taxon>Rhodopirellula</taxon>
    </lineage>
</organism>
<dbReference type="Proteomes" id="UP000036367">
    <property type="component" value="Unassembled WGS sequence"/>
</dbReference>
<dbReference type="PATRIC" id="fig|595434.4.peg.1670"/>
<evidence type="ECO:0000256" key="1">
    <source>
        <dbReference type="ARBA" id="ARBA00010688"/>
    </source>
</evidence>
<dbReference type="AlphaFoldDB" id="A0A0J1BJ08"/>
<comment type="similarity">
    <text evidence="1">Belongs to the carbohydrate kinase PfkB family.</text>
</comment>
<dbReference type="InterPro" id="IPR011611">
    <property type="entry name" value="PfkB_dom"/>
</dbReference>
<keyword evidence="8" id="KW-1185">Reference proteome</keyword>
<dbReference type="SUPFAM" id="SSF53613">
    <property type="entry name" value="Ribokinase-like"/>
    <property type="match status" value="1"/>
</dbReference>
<evidence type="ECO:0000256" key="5">
    <source>
        <dbReference type="ARBA" id="ARBA00022840"/>
    </source>
</evidence>
<dbReference type="OrthoDB" id="9813569at2"/>
<dbReference type="STRING" id="595434.RISK_001752"/>
<keyword evidence="2 7" id="KW-0808">Transferase</keyword>
<keyword evidence="4" id="KW-0418">Kinase</keyword>
<evidence type="ECO:0000259" key="6">
    <source>
        <dbReference type="Pfam" id="PF00294"/>
    </source>
</evidence>
<evidence type="ECO:0000256" key="4">
    <source>
        <dbReference type="ARBA" id="ARBA00022777"/>
    </source>
</evidence>
<dbReference type="PANTHER" id="PTHR43085:SF1">
    <property type="entry name" value="PSEUDOURIDINE KINASE-RELATED"/>
    <property type="match status" value="1"/>
</dbReference>
<dbReference type="InterPro" id="IPR050306">
    <property type="entry name" value="PfkB_Carbo_kinase"/>
</dbReference>
<proteinExistence type="inferred from homology"/>
<accession>A0A0J1BJ08</accession>
<dbReference type="Gene3D" id="3.40.1190.20">
    <property type="match status" value="1"/>
</dbReference>
<evidence type="ECO:0000313" key="8">
    <source>
        <dbReference type="Proteomes" id="UP000036367"/>
    </source>
</evidence>
<protein>
    <submittedName>
        <fullName evidence="7">Fructokinase</fullName>
        <ecNumber evidence="7">2.7.1.4</ecNumber>
    </submittedName>
</protein>
<dbReference type="EC" id="2.7.1.4" evidence="7"/>
<comment type="caution">
    <text evidence="7">The sequence shown here is derived from an EMBL/GenBank/DDBJ whole genome shotgun (WGS) entry which is preliminary data.</text>
</comment>
<evidence type="ECO:0000256" key="3">
    <source>
        <dbReference type="ARBA" id="ARBA00022741"/>
    </source>
</evidence>
<dbReference type="EMBL" id="LECT01000015">
    <property type="protein sequence ID" value="KLU06541.1"/>
    <property type="molecule type" value="Genomic_DNA"/>
</dbReference>
<feature type="domain" description="Carbohydrate kinase PfkB" evidence="6">
    <location>
        <begin position="31"/>
        <end position="323"/>
    </location>
</feature>
<dbReference type="CDD" id="cd01167">
    <property type="entry name" value="bac_FRK"/>
    <property type="match status" value="1"/>
</dbReference>
<dbReference type="InterPro" id="IPR029056">
    <property type="entry name" value="Ribokinase-like"/>
</dbReference>
<sequence>MTDSSIARSQDPPAGVAIIVGEVLWDCFPDRQVLGGAPLNVAWNLAGFGLLPLFVSAVGDDDLGTEILRRMRLWGLSTDGVAVLPGVSTGTVAVTLLNGEPQYEIVRGVAYDQIPVPNESVLESVKQRIREATQQGLPSLLYHGTLAYRSPSNRETIHRLRDHFADDEATQLDVFFDINVRKPHYDVAWLDDLMPGAGLVKLNEDEMSDLAGRKLSSSSDRRAAARELLDKYSNLKCLLVTLGADGAECHLSESSQSSGVGDAKPITVAAPEPDPLIDPVGAGDAFASVVIAGHLRNLPVEPTLKRATRFASQVCGLPGATSDETSFYRIDFTEDPHRVPDD</sequence>
<reference evidence="7" key="1">
    <citation type="submission" date="2015-05" db="EMBL/GenBank/DDBJ databases">
        <title>Permanent draft genome of Rhodopirellula islandicus K833.</title>
        <authorList>
            <person name="Kizina J."/>
            <person name="Richter M."/>
            <person name="Glockner F.O."/>
            <person name="Harder J."/>
        </authorList>
    </citation>
    <scope>NUCLEOTIDE SEQUENCE [LARGE SCALE GENOMIC DNA]</scope>
    <source>
        <strain evidence="7">K833</strain>
    </source>
</reference>
<dbReference type="RefSeq" id="WP_047813547.1">
    <property type="nucleotide sequence ID" value="NZ_LECT01000015.1"/>
</dbReference>
<gene>
    <name evidence="7" type="ORF">RISK_001752</name>
</gene>
<dbReference type="GO" id="GO:0005524">
    <property type="term" value="F:ATP binding"/>
    <property type="evidence" value="ECO:0007669"/>
    <property type="project" value="UniProtKB-KW"/>
</dbReference>
<evidence type="ECO:0000313" key="7">
    <source>
        <dbReference type="EMBL" id="KLU06541.1"/>
    </source>
</evidence>
<dbReference type="PANTHER" id="PTHR43085">
    <property type="entry name" value="HEXOKINASE FAMILY MEMBER"/>
    <property type="match status" value="1"/>
</dbReference>
<evidence type="ECO:0000256" key="2">
    <source>
        <dbReference type="ARBA" id="ARBA00022679"/>
    </source>
</evidence>
<keyword evidence="5" id="KW-0067">ATP-binding</keyword>